<dbReference type="InterPro" id="IPR013083">
    <property type="entry name" value="Znf_RING/FYVE/PHD"/>
</dbReference>
<keyword evidence="2" id="KW-0862">Zinc</keyword>
<protein>
    <recommendedName>
        <fullName evidence="3">RING-type domain-containing protein</fullName>
    </recommendedName>
</protein>
<accession>A0ABR2GZR8</accession>
<dbReference type="PANTHER" id="PTHR22990:SF15">
    <property type="entry name" value="F-BOX ONLY PROTEIN 10"/>
    <property type="match status" value="1"/>
</dbReference>
<dbReference type="Pfam" id="PF13920">
    <property type="entry name" value="zf-C3HC4_3"/>
    <property type="match status" value="2"/>
</dbReference>
<reference evidence="4 5" key="1">
    <citation type="submission" date="2024-04" db="EMBL/GenBank/DDBJ databases">
        <title>Tritrichomonas musculus Genome.</title>
        <authorList>
            <person name="Alves-Ferreira E."/>
            <person name="Grigg M."/>
            <person name="Lorenzi H."/>
            <person name="Galac M."/>
        </authorList>
    </citation>
    <scope>NUCLEOTIDE SEQUENCE [LARGE SCALE GENOMIC DNA]</scope>
    <source>
        <strain evidence="4 5">EAF2021</strain>
    </source>
</reference>
<comment type="caution">
    <text evidence="4">The sequence shown here is derived from an EMBL/GenBank/DDBJ whole genome shotgun (WGS) entry which is preliminary data.</text>
</comment>
<dbReference type="PANTHER" id="PTHR22990">
    <property type="entry name" value="F-BOX ONLY PROTEIN"/>
    <property type="match status" value="1"/>
</dbReference>
<keyword evidence="2" id="KW-0863">Zinc-finger</keyword>
<evidence type="ECO:0000256" key="1">
    <source>
        <dbReference type="ARBA" id="ARBA00022737"/>
    </source>
</evidence>
<gene>
    <name evidence="4" type="ORF">M9Y10_031745</name>
</gene>
<name>A0ABR2GZR8_9EUKA</name>
<dbReference type="SUPFAM" id="SSF51126">
    <property type="entry name" value="Pectin lyase-like"/>
    <property type="match status" value="2"/>
</dbReference>
<evidence type="ECO:0000259" key="3">
    <source>
        <dbReference type="PROSITE" id="PS50089"/>
    </source>
</evidence>
<dbReference type="InterPro" id="IPR011050">
    <property type="entry name" value="Pectin_lyase_fold/virulence"/>
</dbReference>
<organism evidence="4 5">
    <name type="scientific">Tritrichomonas musculus</name>
    <dbReference type="NCBI Taxonomy" id="1915356"/>
    <lineage>
        <taxon>Eukaryota</taxon>
        <taxon>Metamonada</taxon>
        <taxon>Parabasalia</taxon>
        <taxon>Tritrichomonadida</taxon>
        <taxon>Tritrichomonadidae</taxon>
        <taxon>Tritrichomonas</taxon>
    </lineage>
</organism>
<keyword evidence="1" id="KW-0677">Repeat</keyword>
<dbReference type="Gene3D" id="3.30.40.10">
    <property type="entry name" value="Zinc/RING finger domain, C3HC4 (zinc finger)"/>
    <property type="match status" value="2"/>
</dbReference>
<dbReference type="SMART" id="SM00184">
    <property type="entry name" value="RING"/>
    <property type="match status" value="2"/>
</dbReference>
<keyword evidence="2" id="KW-0479">Metal-binding</keyword>
<evidence type="ECO:0000256" key="2">
    <source>
        <dbReference type="PROSITE-ProRule" id="PRU00175"/>
    </source>
</evidence>
<dbReference type="InterPro" id="IPR039448">
    <property type="entry name" value="Beta_helix"/>
</dbReference>
<dbReference type="InterPro" id="IPR051550">
    <property type="entry name" value="SCF-Subunits/Alg-Epimerases"/>
</dbReference>
<sequence>MFKDLVDIKTLFDIEITEKTVLHLTDTKYDFSDKEIGISIPLVIKSTVNSVFTCKKLIILSSNFAISGVKFNGSIIIEKQNNIKISNCSINQVDRGNTSAIIINHGENIILDNLTISNLNIPAILADSQSTLLIKYCQIFNISDSLIYITNSSRAVIDHCELHNSQRNGVSISYNSDVTISNTEIYHCHISAIECISSILTVSDSNLHDIALNCINLSHCKSTTFLRNKFKEVGASSISVSFRSKSEIRENTFENINGNGIFVSEESNALIINNKLSLIRHPAIAVLQSCTVLINGNDISKTRRHGICIRGAKEAIAENNKIDDIVDCAFSVSDSYNCKLLKNSIKNCKIAAIESYNMSNVTFTSNHVSNCGKFGIMVYSRGEVTVNFNLFENISEAFVYMSTCSNGHFTNNEVKKCQSLLIDKTAGNFLFKDNGSFENISNIENCSESDVKKVSKFIDPLFGKCLKCGAAPREGFNVPCGHRIFCEDCGKKAVEANEVCPLCRFNLDAFTAGFSSSEGSLCSICLEKKADTVVLPCGHTGFCADCMNEWFHENCSCPLCRTDPAIFKKIIPDY</sequence>
<keyword evidence="5" id="KW-1185">Reference proteome</keyword>
<feature type="domain" description="RING-type" evidence="3">
    <location>
        <begin position="465"/>
        <end position="504"/>
    </location>
</feature>
<dbReference type="Gene3D" id="2.160.20.10">
    <property type="entry name" value="Single-stranded right-handed beta-helix, Pectin lyase-like"/>
    <property type="match status" value="2"/>
</dbReference>
<dbReference type="PROSITE" id="PS50089">
    <property type="entry name" value="ZF_RING_2"/>
    <property type="match status" value="2"/>
</dbReference>
<dbReference type="EMBL" id="JAPFFF010000051">
    <property type="protein sequence ID" value="KAK8839396.1"/>
    <property type="molecule type" value="Genomic_DNA"/>
</dbReference>
<dbReference type="SMART" id="SM00710">
    <property type="entry name" value="PbH1"/>
    <property type="match status" value="9"/>
</dbReference>
<dbReference type="SUPFAM" id="SSF57850">
    <property type="entry name" value="RING/U-box"/>
    <property type="match status" value="2"/>
</dbReference>
<dbReference type="InterPro" id="IPR001841">
    <property type="entry name" value="Znf_RING"/>
</dbReference>
<proteinExistence type="predicted"/>
<dbReference type="Pfam" id="PF13229">
    <property type="entry name" value="Beta_helix"/>
    <property type="match status" value="1"/>
</dbReference>
<evidence type="ECO:0000313" key="4">
    <source>
        <dbReference type="EMBL" id="KAK8839396.1"/>
    </source>
</evidence>
<dbReference type="Proteomes" id="UP001470230">
    <property type="component" value="Unassembled WGS sequence"/>
</dbReference>
<dbReference type="InterPro" id="IPR006626">
    <property type="entry name" value="PbH1"/>
</dbReference>
<feature type="domain" description="RING-type" evidence="3">
    <location>
        <begin position="522"/>
        <end position="561"/>
    </location>
</feature>
<dbReference type="InterPro" id="IPR012334">
    <property type="entry name" value="Pectin_lyas_fold"/>
</dbReference>
<evidence type="ECO:0000313" key="5">
    <source>
        <dbReference type="Proteomes" id="UP001470230"/>
    </source>
</evidence>